<dbReference type="Pfam" id="PF09720">
    <property type="entry name" value="Unstab_antitox"/>
    <property type="match status" value="1"/>
</dbReference>
<reference evidence="1 2" key="1">
    <citation type="journal article" date="2013" name="Genome Biol. Evol.">
        <title>Genomes of Stigonematalean cyanobacteria (subsection V) and the evolution of oxygenic photosynthesis from prokaryotes to plastids.</title>
        <authorList>
            <person name="Dagan T."/>
            <person name="Roettger M."/>
            <person name="Stucken K."/>
            <person name="Landan G."/>
            <person name="Koch R."/>
            <person name="Major P."/>
            <person name="Gould S.B."/>
            <person name="Goremykin V.V."/>
            <person name="Rippka R."/>
            <person name="Tandeau de Marsac N."/>
            <person name="Gugger M."/>
            <person name="Lockhart P.J."/>
            <person name="Allen J.F."/>
            <person name="Brune I."/>
            <person name="Maus I."/>
            <person name="Puhler A."/>
            <person name="Martin W.F."/>
        </authorList>
    </citation>
    <scope>NUCLEOTIDE SEQUENCE [LARGE SCALE GENOMIC DNA]</scope>
    <source>
        <strain evidence="1 2">PCC 7110</strain>
    </source>
</reference>
<comment type="caution">
    <text evidence="1">The sequence shown here is derived from an EMBL/GenBank/DDBJ whole genome shotgun (WGS) entry which is preliminary data.</text>
</comment>
<organism evidence="1 2">
    <name type="scientific">Scytonema hofmannii PCC 7110</name>
    <dbReference type="NCBI Taxonomy" id="128403"/>
    <lineage>
        <taxon>Bacteria</taxon>
        <taxon>Bacillati</taxon>
        <taxon>Cyanobacteriota</taxon>
        <taxon>Cyanophyceae</taxon>
        <taxon>Nostocales</taxon>
        <taxon>Scytonemataceae</taxon>
        <taxon>Scytonema</taxon>
    </lineage>
</organism>
<dbReference type="AlphaFoldDB" id="A0A139WWU6"/>
<dbReference type="OrthoDB" id="490683at2"/>
<proteinExistence type="predicted"/>
<gene>
    <name evidence="1" type="ORF">WA1_45320</name>
</gene>
<dbReference type="RefSeq" id="WP_017744132.1">
    <property type="nucleotide sequence ID" value="NZ_KQ976354.1"/>
</dbReference>
<dbReference type="EMBL" id="ANNX02000047">
    <property type="protein sequence ID" value="KYC36883.1"/>
    <property type="molecule type" value="Genomic_DNA"/>
</dbReference>
<evidence type="ECO:0000313" key="2">
    <source>
        <dbReference type="Proteomes" id="UP000076925"/>
    </source>
</evidence>
<dbReference type="InterPro" id="IPR013406">
    <property type="entry name" value="CHP02574_addiction_mod"/>
</dbReference>
<accession>A0A139WWU6</accession>
<sequence length="78" mass="8726">MVNATYDDIFGAALALPPGLRAMLAEHLLKSLDADKQMELDELWAEEVEKRVQEIEQGVVTPVAGAQILHELRSRQKK</sequence>
<protein>
    <submittedName>
        <fullName evidence="1">Addiction module protein</fullName>
    </submittedName>
</protein>
<dbReference type="Proteomes" id="UP000076925">
    <property type="component" value="Unassembled WGS sequence"/>
</dbReference>
<keyword evidence="2" id="KW-1185">Reference proteome</keyword>
<name>A0A139WWU6_9CYAN</name>
<dbReference type="STRING" id="128403.WA1_45320"/>
<evidence type="ECO:0000313" key="1">
    <source>
        <dbReference type="EMBL" id="KYC36883.1"/>
    </source>
</evidence>